<evidence type="ECO:0000313" key="3">
    <source>
        <dbReference type="Proteomes" id="UP000192738"/>
    </source>
</evidence>
<evidence type="ECO:0000256" key="1">
    <source>
        <dbReference type="SAM" id="Phobius"/>
    </source>
</evidence>
<gene>
    <name evidence="2" type="ORF">SAMN04488500_10336</name>
</gene>
<sequence>MDRNIAGLIGGVIGGVAKLVLDQLTFASGISSVDTIGTVSNLLSVQSGIGWFIYAIATGFAGWLAARLISQEHLVYYFSSGSILGIVLWVLMNIFFIVSGVATPTWLMGTGSFVINLISHLVLGIVIAYTISNAKIDIAR</sequence>
<keyword evidence="3" id="KW-1185">Reference proteome</keyword>
<accession>A0A1W1Z809</accession>
<evidence type="ECO:0000313" key="2">
    <source>
        <dbReference type="EMBL" id="SMC44048.1"/>
    </source>
</evidence>
<dbReference type="Proteomes" id="UP000192738">
    <property type="component" value="Unassembled WGS sequence"/>
</dbReference>
<feature type="transmembrane region" description="Helical" evidence="1">
    <location>
        <begin position="49"/>
        <end position="69"/>
    </location>
</feature>
<keyword evidence="1" id="KW-0812">Transmembrane</keyword>
<protein>
    <submittedName>
        <fullName evidence="2">Uncharacterized protein</fullName>
    </submittedName>
</protein>
<feature type="transmembrane region" description="Helical" evidence="1">
    <location>
        <begin position="76"/>
        <end position="101"/>
    </location>
</feature>
<proteinExistence type="predicted"/>
<organism evidence="2 3">
    <name type="scientific">Sporomusa malonica</name>
    <dbReference type="NCBI Taxonomy" id="112901"/>
    <lineage>
        <taxon>Bacteria</taxon>
        <taxon>Bacillati</taxon>
        <taxon>Bacillota</taxon>
        <taxon>Negativicutes</taxon>
        <taxon>Selenomonadales</taxon>
        <taxon>Sporomusaceae</taxon>
        <taxon>Sporomusa</taxon>
    </lineage>
</organism>
<dbReference type="EMBL" id="FWXI01000003">
    <property type="protein sequence ID" value="SMC44048.1"/>
    <property type="molecule type" value="Genomic_DNA"/>
</dbReference>
<name>A0A1W1Z809_9FIRM</name>
<dbReference type="RefSeq" id="WP_084574397.1">
    <property type="nucleotide sequence ID" value="NZ_CP155572.1"/>
</dbReference>
<dbReference type="AlphaFoldDB" id="A0A1W1Z809"/>
<reference evidence="2 3" key="1">
    <citation type="submission" date="2017-04" db="EMBL/GenBank/DDBJ databases">
        <authorList>
            <person name="Afonso C.L."/>
            <person name="Miller P.J."/>
            <person name="Scott M.A."/>
            <person name="Spackman E."/>
            <person name="Goraichik I."/>
            <person name="Dimitrov K.M."/>
            <person name="Suarez D.L."/>
            <person name="Swayne D.E."/>
        </authorList>
    </citation>
    <scope>NUCLEOTIDE SEQUENCE [LARGE SCALE GENOMIC DNA]</scope>
    <source>
        <strain evidence="2 3">DSM 5090</strain>
    </source>
</reference>
<dbReference type="OrthoDB" id="9944385at2"/>
<feature type="transmembrane region" description="Helical" evidence="1">
    <location>
        <begin position="113"/>
        <end position="131"/>
    </location>
</feature>
<keyword evidence="1" id="KW-0472">Membrane</keyword>
<keyword evidence="1" id="KW-1133">Transmembrane helix</keyword>